<evidence type="ECO:0000313" key="2">
    <source>
        <dbReference type="Proteomes" id="UP000828048"/>
    </source>
</evidence>
<reference evidence="1 2" key="1">
    <citation type="journal article" date="2021" name="Hortic Res">
        <title>High-quality reference genome and annotation aids understanding of berry development for evergreen blueberry (Vaccinium darrowii).</title>
        <authorList>
            <person name="Yu J."/>
            <person name="Hulse-Kemp A.M."/>
            <person name="Babiker E."/>
            <person name="Staton M."/>
        </authorList>
    </citation>
    <scope>NUCLEOTIDE SEQUENCE [LARGE SCALE GENOMIC DNA]</scope>
    <source>
        <strain evidence="2">cv. NJ 8807/NJ 8810</strain>
        <tissue evidence="1">Young leaf</tissue>
    </source>
</reference>
<gene>
    <name evidence="1" type="ORF">Vadar_032268</name>
</gene>
<keyword evidence="2" id="KW-1185">Reference proteome</keyword>
<accession>A0ACB7YHQ7</accession>
<comment type="caution">
    <text evidence="1">The sequence shown here is derived from an EMBL/GenBank/DDBJ whole genome shotgun (WGS) entry which is preliminary data.</text>
</comment>
<dbReference type="EMBL" id="CM037158">
    <property type="protein sequence ID" value="KAH7853025.1"/>
    <property type="molecule type" value="Genomic_DNA"/>
</dbReference>
<dbReference type="Proteomes" id="UP000828048">
    <property type="component" value="Chromosome 8"/>
</dbReference>
<proteinExistence type="predicted"/>
<name>A0ACB7YHQ7_9ERIC</name>
<sequence>MDWVLVPYPQQSLWTERLFNEKVGEVHRVAKEAFSQLKGRWSYLQRTNVKLQHLPVILDAACILHNICEMRNEVKDPSETFDLFDNEILPENGVRSVAAMRARARDQIAHHLLHVL</sequence>
<organism evidence="1 2">
    <name type="scientific">Vaccinium darrowii</name>
    <dbReference type="NCBI Taxonomy" id="229202"/>
    <lineage>
        <taxon>Eukaryota</taxon>
        <taxon>Viridiplantae</taxon>
        <taxon>Streptophyta</taxon>
        <taxon>Embryophyta</taxon>
        <taxon>Tracheophyta</taxon>
        <taxon>Spermatophyta</taxon>
        <taxon>Magnoliopsida</taxon>
        <taxon>eudicotyledons</taxon>
        <taxon>Gunneridae</taxon>
        <taxon>Pentapetalae</taxon>
        <taxon>asterids</taxon>
        <taxon>Ericales</taxon>
        <taxon>Ericaceae</taxon>
        <taxon>Vaccinioideae</taxon>
        <taxon>Vaccinieae</taxon>
        <taxon>Vaccinium</taxon>
    </lineage>
</organism>
<evidence type="ECO:0000313" key="1">
    <source>
        <dbReference type="EMBL" id="KAH7853025.1"/>
    </source>
</evidence>
<protein>
    <submittedName>
        <fullName evidence="1">Uncharacterized protein</fullName>
    </submittedName>
</protein>